<feature type="region of interest" description="Disordered" evidence="1">
    <location>
        <begin position="967"/>
        <end position="1021"/>
    </location>
</feature>
<feature type="compositionally biased region" description="Polar residues" evidence="1">
    <location>
        <begin position="640"/>
        <end position="651"/>
    </location>
</feature>
<feature type="compositionally biased region" description="Low complexity" evidence="1">
    <location>
        <begin position="977"/>
        <end position="991"/>
    </location>
</feature>
<dbReference type="CDD" id="cd06223">
    <property type="entry name" value="PRTases_typeI"/>
    <property type="match status" value="1"/>
</dbReference>
<keyword evidence="2" id="KW-0812">Transmembrane</keyword>
<evidence type="ECO:0000313" key="4">
    <source>
        <dbReference type="EMBL" id="ELQ43191.1"/>
    </source>
</evidence>
<evidence type="ECO:0000256" key="2">
    <source>
        <dbReference type="SAM" id="Phobius"/>
    </source>
</evidence>
<dbReference type="AlphaFoldDB" id="A0AA97P6Y2"/>
<dbReference type="InterPro" id="IPR004676">
    <property type="entry name" value="Cd-R_transporter"/>
</dbReference>
<feature type="transmembrane region" description="Helical" evidence="2">
    <location>
        <begin position="518"/>
        <end position="540"/>
    </location>
</feature>
<feature type="transmembrane region" description="Helical" evidence="2">
    <location>
        <begin position="552"/>
        <end position="570"/>
    </location>
</feature>
<feature type="domain" description="Phosphoribosyltransferase" evidence="3">
    <location>
        <begin position="133"/>
        <end position="332"/>
    </location>
</feature>
<proteinExistence type="predicted"/>
<sequence length="1021" mass="110805">MALNHCAIPPVGDEKTRSSTMDAELKKAIRGKIFRKSRNKRFDTHVWQWPQECAVLQKPSRFASLKTSITDLVETTKRRGKELCKIDELESYSYSYSSDSSICNSYRSTGQYTVLNYEPHDNTNIALHVAPSSASKLLSSPMRDASIAGPALQEAHVQAGRYMATHLVSELLGLEEYSIPHVQGVDTVGHRLRDEAATVIVAMMRGGEPMARGVHQVFPLARFLHAKQATKLDRRDISTSVANVLLVDSVVNTGKSIREFVEHIRRFNSYAEIVVVAGVVQSGAIERHGSGAAHLRGVFVGHGDVSMVALRLSENKYTGQGGTDTGNRLFNTTHWAVIVLDNRFQRIFTCNFTVKHVNPAGMDFGKAVGTACATFAVTNIDDIFVLVTFFAESSTSKTLTPLRITIGQYVGFTAIIIVSMIGFGAAFLLPTEPIGFLGLLPILLGVWWLSARIFPGGDDDDDDPSLPDDAAGASTRVGIFTIVGIKSILKVASITVINGADNISTYIPLFSQAKGAEVAVYVVTYYILLGVWCLAAFLIMKQRHILRIAQKYASIAVPFLYMGLGIFIIVESECYPWSIERIDDGLAAHPGRIIMGVVTTVVLLCCIGAMLWMRWRKRAQTQPEAEGLEQAASEVGPVASSEQQLAQNGKGESSRPPKVDGTDEALPNRGSPTRAENMLCFAKKKKKDEDEDEKKDSTSSNKYFIDYLIYFLPVFVVIFDALCLAGCVGTSPSIPTLYLVTMVQPPTDINGLELSIGYFGICARPPGGGLTCQLSKNPTPRLLAEKLGLDNSEATLIRLETAKSIQDKVFVPIFAAAAGGFLIGLLNLSFLWLELWWSKKQAAKKTTKKKTTKKSDDDYIGYGRPAASAKKAGGQKGDQNGPTEQTLRGKRTAYMTRRGALGLLWGSTALTVMVAMSTSMVVVALEAADPAMQRGGHVEGLQWAAAVLQAIFVVRVAFVNRRRGAQNVQQDAEAGPAAAGSATTAKAKAGSQPNYSTARSAQDRGRSPQGPGARQPYPDQD</sequence>
<gene>
    <name evidence="4" type="ORF">OOU_Y34scaffold00164g1</name>
</gene>
<feature type="transmembrane region" description="Helical" evidence="2">
    <location>
        <begin position="409"/>
        <end position="429"/>
    </location>
</feature>
<dbReference type="EMBL" id="JH793098">
    <property type="protein sequence ID" value="ELQ43191.1"/>
    <property type="molecule type" value="Genomic_DNA"/>
</dbReference>
<evidence type="ECO:0000259" key="3">
    <source>
        <dbReference type="Pfam" id="PF14681"/>
    </source>
</evidence>
<feature type="transmembrane region" description="Helical" evidence="2">
    <location>
        <begin position="707"/>
        <end position="731"/>
    </location>
</feature>
<name>A0AA97P6Y2_PYRO3</name>
<keyword evidence="2" id="KW-1133">Transmembrane helix</keyword>
<accession>A0AA97P6Y2</accession>
<dbReference type="InterPro" id="IPR000836">
    <property type="entry name" value="PRTase_dom"/>
</dbReference>
<dbReference type="InterPro" id="IPR029057">
    <property type="entry name" value="PRTase-like"/>
</dbReference>
<feature type="compositionally biased region" description="Basic and acidic residues" evidence="1">
    <location>
        <begin position="652"/>
        <end position="661"/>
    </location>
</feature>
<feature type="region of interest" description="Disordered" evidence="1">
    <location>
        <begin position="866"/>
        <end position="890"/>
    </location>
</feature>
<feature type="transmembrane region" description="Helical" evidence="2">
    <location>
        <begin position="900"/>
        <end position="925"/>
    </location>
</feature>
<protein>
    <recommendedName>
        <fullName evidence="3">Phosphoribosyltransferase domain-containing protein</fullName>
    </recommendedName>
</protein>
<feature type="transmembrane region" description="Helical" evidence="2">
    <location>
        <begin position="590"/>
        <end position="612"/>
    </location>
</feature>
<organism evidence="4">
    <name type="scientific">Pyricularia oryzae (strain Y34)</name>
    <name type="common">Rice blast fungus</name>
    <name type="synonym">Magnaporthe oryzae</name>
    <dbReference type="NCBI Taxonomy" id="1143189"/>
    <lineage>
        <taxon>Eukaryota</taxon>
        <taxon>Fungi</taxon>
        <taxon>Dikarya</taxon>
        <taxon>Ascomycota</taxon>
        <taxon>Pezizomycotina</taxon>
        <taxon>Sordariomycetes</taxon>
        <taxon>Sordariomycetidae</taxon>
        <taxon>Magnaporthales</taxon>
        <taxon>Pyriculariaceae</taxon>
        <taxon>Pyricularia</taxon>
    </lineage>
</organism>
<dbReference type="SUPFAM" id="SSF53271">
    <property type="entry name" value="PRTase-like"/>
    <property type="match status" value="1"/>
</dbReference>
<dbReference type="Proteomes" id="UP000011086">
    <property type="component" value="Unassembled WGS sequence"/>
</dbReference>
<feature type="transmembrane region" description="Helical" evidence="2">
    <location>
        <begin position="940"/>
        <end position="958"/>
    </location>
</feature>
<dbReference type="Pfam" id="PF14681">
    <property type="entry name" value="UPRTase"/>
    <property type="match status" value="1"/>
</dbReference>
<dbReference type="Gene3D" id="3.40.50.2020">
    <property type="match status" value="1"/>
</dbReference>
<evidence type="ECO:0000256" key="1">
    <source>
        <dbReference type="SAM" id="MobiDB-lite"/>
    </source>
</evidence>
<feature type="transmembrane region" description="Helical" evidence="2">
    <location>
        <begin position="436"/>
        <end position="454"/>
    </location>
</feature>
<keyword evidence="2" id="KW-0472">Membrane</keyword>
<feature type="region of interest" description="Disordered" evidence="1">
    <location>
        <begin position="626"/>
        <end position="673"/>
    </location>
</feature>
<dbReference type="Pfam" id="PF03596">
    <property type="entry name" value="Cad"/>
    <property type="match status" value="1"/>
</dbReference>
<feature type="transmembrane region" description="Helical" evidence="2">
    <location>
        <begin position="809"/>
        <end position="833"/>
    </location>
</feature>
<reference evidence="4" key="1">
    <citation type="journal article" date="2012" name="PLoS Genet.">
        <title>Comparative analysis of the genomes of two field isolates of the rice blast fungus Magnaporthe oryzae.</title>
        <authorList>
            <person name="Xue M."/>
            <person name="Yang J."/>
            <person name="Li Z."/>
            <person name="Hu S."/>
            <person name="Yao N."/>
            <person name="Dean R.A."/>
            <person name="Zhao W."/>
            <person name="Shen M."/>
            <person name="Zhang H."/>
            <person name="Li C."/>
            <person name="Liu L."/>
            <person name="Cao L."/>
            <person name="Xu X."/>
            <person name="Xing Y."/>
            <person name="Hsiang T."/>
            <person name="Zhang Z."/>
            <person name="Xu J.R."/>
            <person name="Peng Y.L."/>
        </authorList>
    </citation>
    <scope>NUCLEOTIDE SEQUENCE</scope>
    <source>
        <strain evidence="4">Y34</strain>
    </source>
</reference>